<evidence type="ECO:0000256" key="7">
    <source>
        <dbReference type="ARBA" id="ARBA00023180"/>
    </source>
</evidence>
<feature type="chain" id="PRO_5029858239" description="Reticulocalbin-3" evidence="12">
    <location>
        <begin position="21"/>
        <end position="327"/>
    </location>
</feature>
<dbReference type="GO" id="GO:0005509">
    <property type="term" value="F:calcium ion binding"/>
    <property type="evidence" value="ECO:0000318"/>
    <property type="project" value="GO_Central"/>
</dbReference>
<dbReference type="PROSITE" id="PS00018">
    <property type="entry name" value="EF_HAND_1"/>
    <property type="match status" value="6"/>
</dbReference>
<dbReference type="GeneID" id="752471"/>
<dbReference type="PANTHER" id="PTHR10827">
    <property type="entry name" value="RETICULOCALBIN"/>
    <property type="match status" value="1"/>
</dbReference>
<evidence type="ECO:0000256" key="10">
    <source>
        <dbReference type="ARBA" id="ARBA00063143"/>
    </source>
</evidence>
<evidence type="ECO:0000256" key="11">
    <source>
        <dbReference type="ARBA" id="ARBA00072696"/>
    </source>
</evidence>
<dbReference type="Pfam" id="PF13202">
    <property type="entry name" value="EF-hand_5"/>
    <property type="match status" value="1"/>
</dbReference>
<comment type="function">
    <text evidence="9">Probable molecular chaperone assisting protein biosynthesis and transport in the endoplasmic reticulum. Required for the proper biosynthesis and transport of pulmonary surfactant-associated protein A/SP-A, pulmonary surfactant-associated protein D/SP-D and the lipid transporter ABCA3. By regulating both the proper expression and the degradation through the endoplasmic reticulum-associated protein degradation pathway of these proteins plays a crucial role in pulmonary surfactant homeostasis. Has an anti-fibrotic activity by negatively regulating the secretion of type I and type III collagens. This calcium-binding protein also transiently associates with immature PCSK6 and regulates its secretion.</text>
</comment>
<keyword evidence="4" id="KW-0677">Repeat</keyword>
<evidence type="ECO:0000256" key="3">
    <source>
        <dbReference type="ARBA" id="ARBA00022729"/>
    </source>
</evidence>
<feature type="domain" description="EF-hand" evidence="13">
    <location>
        <begin position="70"/>
        <end position="105"/>
    </location>
</feature>
<dbReference type="Pfam" id="PF13499">
    <property type="entry name" value="EF-hand_7"/>
    <property type="match status" value="1"/>
</dbReference>
<dbReference type="EnsemblMetazoa" id="XM_003728848">
    <property type="protein sequence ID" value="XP_003728896"/>
    <property type="gene ID" value="LOC752471"/>
</dbReference>
<dbReference type="OrthoDB" id="293868at2759"/>
<dbReference type="GO" id="GO:0005783">
    <property type="term" value="C:endoplasmic reticulum"/>
    <property type="evidence" value="ECO:0000318"/>
    <property type="project" value="GO_Central"/>
</dbReference>
<dbReference type="Proteomes" id="UP000007110">
    <property type="component" value="Unassembled WGS sequence"/>
</dbReference>
<keyword evidence="3 12" id="KW-0732">Signal</keyword>
<protein>
    <recommendedName>
        <fullName evidence="11">Reticulocalbin-3</fullName>
    </recommendedName>
</protein>
<dbReference type="FunCoup" id="A0A7M7GM56">
    <property type="interactions" value="1926"/>
</dbReference>
<keyword evidence="7" id="KW-0325">Glycoprotein</keyword>
<feature type="domain" description="EF-hand" evidence="13">
    <location>
        <begin position="197"/>
        <end position="232"/>
    </location>
</feature>
<evidence type="ECO:0000256" key="9">
    <source>
        <dbReference type="ARBA" id="ARBA00056975"/>
    </source>
</evidence>
<evidence type="ECO:0000256" key="2">
    <source>
        <dbReference type="ARBA" id="ARBA00022723"/>
    </source>
</evidence>
<organism evidence="14 15">
    <name type="scientific">Strongylocentrotus purpuratus</name>
    <name type="common">Purple sea urchin</name>
    <dbReference type="NCBI Taxonomy" id="7668"/>
    <lineage>
        <taxon>Eukaryota</taxon>
        <taxon>Metazoa</taxon>
        <taxon>Echinodermata</taxon>
        <taxon>Eleutherozoa</taxon>
        <taxon>Echinozoa</taxon>
        <taxon>Echinoidea</taxon>
        <taxon>Euechinoidea</taxon>
        <taxon>Echinacea</taxon>
        <taxon>Camarodonta</taxon>
        <taxon>Echinidea</taxon>
        <taxon>Strongylocentrotidae</taxon>
        <taxon>Strongylocentrotus</taxon>
    </lineage>
</organism>
<dbReference type="CDD" id="cd16226">
    <property type="entry name" value="EFh_CREC_Calumenin_like"/>
    <property type="match status" value="1"/>
</dbReference>
<dbReference type="InterPro" id="IPR018247">
    <property type="entry name" value="EF_Hand_1_Ca_BS"/>
</dbReference>
<evidence type="ECO:0000313" key="15">
    <source>
        <dbReference type="Proteomes" id="UP000007110"/>
    </source>
</evidence>
<evidence type="ECO:0000256" key="8">
    <source>
        <dbReference type="ARBA" id="ARBA00023186"/>
    </source>
</evidence>
<feature type="domain" description="EF-hand" evidence="13">
    <location>
        <begin position="160"/>
        <end position="195"/>
    </location>
</feature>
<dbReference type="PANTHER" id="PTHR10827:SF52">
    <property type="entry name" value="IP16409P"/>
    <property type="match status" value="1"/>
</dbReference>
<dbReference type="InterPro" id="IPR002048">
    <property type="entry name" value="EF_hand_dom"/>
</dbReference>
<dbReference type="SMART" id="SM00054">
    <property type="entry name" value="EFh"/>
    <property type="match status" value="4"/>
</dbReference>
<dbReference type="Gene3D" id="1.10.238.10">
    <property type="entry name" value="EF-hand"/>
    <property type="match status" value="3"/>
</dbReference>
<dbReference type="RefSeq" id="XP_003728896.1">
    <property type="nucleotide sequence ID" value="XM_003728848.2"/>
</dbReference>
<keyword evidence="6" id="KW-0106">Calcium</keyword>
<reference evidence="15" key="1">
    <citation type="submission" date="2015-02" db="EMBL/GenBank/DDBJ databases">
        <title>Genome sequencing for Strongylocentrotus purpuratus.</title>
        <authorList>
            <person name="Murali S."/>
            <person name="Liu Y."/>
            <person name="Vee V."/>
            <person name="English A."/>
            <person name="Wang M."/>
            <person name="Skinner E."/>
            <person name="Han Y."/>
            <person name="Muzny D.M."/>
            <person name="Worley K.C."/>
            <person name="Gibbs R.A."/>
        </authorList>
    </citation>
    <scope>NUCLEOTIDE SEQUENCE</scope>
</reference>
<evidence type="ECO:0000313" key="14">
    <source>
        <dbReference type="EnsemblMetazoa" id="XP_003728896"/>
    </source>
</evidence>
<comment type="subcellular location">
    <subcellularLocation>
        <location evidence="1">Endoplasmic reticulum lumen</location>
    </subcellularLocation>
</comment>
<reference evidence="14" key="2">
    <citation type="submission" date="2021-01" db="UniProtKB">
        <authorList>
            <consortium name="EnsemblMetazoa"/>
        </authorList>
    </citation>
    <scope>IDENTIFICATION</scope>
</reference>
<dbReference type="PROSITE" id="PS50222">
    <property type="entry name" value="EF_HAND_2"/>
    <property type="match status" value="3"/>
</dbReference>
<evidence type="ECO:0000256" key="4">
    <source>
        <dbReference type="ARBA" id="ARBA00022737"/>
    </source>
</evidence>
<keyword evidence="5" id="KW-0256">Endoplasmic reticulum</keyword>
<keyword evidence="8" id="KW-0143">Chaperone</keyword>
<evidence type="ECO:0000256" key="1">
    <source>
        <dbReference type="ARBA" id="ARBA00004319"/>
    </source>
</evidence>
<proteinExistence type="predicted"/>
<comment type="subunit">
    <text evidence="10">Interacts with PCSK6 (immature form including the propeptide); probably involved in the maturation and the secretion of PCSK6.</text>
</comment>
<dbReference type="FunFam" id="1.10.238.10:FF:000104">
    <property type="entry name" value="calumenin isoform X1"/>
    <property type="match status" value="1"/>
</dbReference>
<dbReference type="InterPro" id="IPR011992">
    <property type="entry name" value="EF-hand-dom_pair"/>
</dbReference>
<dbReference type="FunFam" id="1.10.238.10:FF:000090">
    <property type="entry name" value="calumenin isoform X2"/>
    <property type="match status" value="1"/>
</dbReference>
<dbReference type="GO" id="GO:0015031">
    <property type="term" value="P:protein transport"/>
    <property type="evidence" value="ECO:0007669"/>
    <property type="project" value="UniProtKB-ARBA"/>
</dbReference>
<evidence type="ECO:0000256" key="12">
    <source>
        <dbReference type="SAM" id="SignalP"/>
    </source>
</evidence>
<keyword evidence="15" id="KW-1185">Reference proteome</keyword>
<keyword evidence="2" id="KW-0479">Metal-binding</keyword>
<sequence length="327" mass="38398">MKNSLIVCMYLALLIAVTLAKPADKGRVKEEVKLSDEEHFEGNEHNPEYDHDAFLGHEDAKTFDNLSPEESRERLGKIVEKIDADKDGFVTEEELKDWILLQQRQAIDRDVVERWATVDSNKDQKVEWIEFMRGTYGADEQQLEEELSRMQENQHMDFSTMIRRDKKRWKVADMDNDGDLTYEEFVGFLHPEEKGHMREIVVEETMEDIDQNGDGFVDIDEYIGDMWPKSEREKGGAEPDWVQTEREQFFAFRDRDGDRKMDREEIGQWILPEDYDHAQAEAQHLLMESDTDNDKKLTKAEILDKYDLFVGSQATDFGEALTRHDEF</sequence>
<feature type="signal peptide" evidence="12">
    <location>
        <begin position="1"/>
        <end position="20"/>
    </location>
</feature>
<accession>A0A7M7GM56</accession>
<dbReference type="GO" id="GO:0005788">
    <property type="term" value="C:endoplasmic reticulum lumen"/>
    <property type="evidence" value="ECO:0007669"/>
    <property type="project" value="UniProtKB-SubCell"/>
</dbReference>
<dbReference type="SUPFAM" id="SSF47473">
    <property type="entry name" value="EF-hand"/>
    <property type="match status" value="2"/>
</dbReference>
<evidence type="ECO:0000256" key="5">
    <source>
        <dbReference type="ARBA" id="ARBA00022824"/>
    </source>
</evidence>
<dbReference type="AlphaFoldDB" id="A0A7M7GM56"/>
<evidence type="ECO:0000256" key="6">
    <source>
        <dbReference type="ARBA" id="ARBA00022837"/>
    </source>
</evidence>
<dbReference type="InParanoid" id="A0A7M7GM56"/>
<name>A0A7M7GM56_STRPU</name>
<evidence type="ECO:0000259" key="13">
    <source>
        <dbReference type="PROSITE" id="PS50222"/>
    </source>
</evidence>